<evidence type="ECO:0000313" key="1">
    <source>
        <dbReference type="EMBL" id="MBB6563468.1"/>
    </source>
</evidence>
<keyword evidence="2" id="KW-1185">Reference proteome</keyword>
<gene>
    <name evidence="1" type="ORF">HNP48_006188</name>
</gene>
<dbReference type="EMBL" id="JACHLK010000019">
    <property type="protein sequence ID" value="MBB6563468.1"/>
    <property type="molecule type" value="Genomic_DNA"/>
</dbReference>
<dbReference type="RefSeq" id="WP_184864539.1">
    <property type="nucleotide sequence ID" value="NZ_JACHLK010000019.1"/>
</dbReference>
<dbReference type="GO" id="GO:0016787">
    <property type="term" value="F:hydrolase activity"/>
    <property type="evidence" value="ECO:0007669"/>
    <property type="project" value="UniProtKB-KW"/>
</dbReference>
<dbReference type="Proteomes" id="UP000575083">
    <property type="component" value="Unassembled WGS sequence"/>
</dbReference>
<keyword evidence="1" id="KW-0378">Hydrolase</keyword>
<comment type="caution">
    <text evidence="1">The sequence shown here is derived from an EMBL/GenBank/DDBJ whole genome shotgun (WGS) entry which is preliminary data.</text>
</comment>
<reference evidence="1 2" key="1">
    <citation type="submission" date="2020-08" db="EMBL/GenBank/DDBJ databases">
        <title>Functional genomics of gut bacteria from endangered species of beetles.</title>
        <authorList>
            <person name="Carlos-Shanley C."/>
        </authorList>
    </citation>
    <scope>NUCLEOTIDE SEQUENCE [LARGE SCALE GENOMIC DNA]</scope>
    <source>
        <strain evidence="1 2">S00198</strain>
    </source>
</reference>
<evidence type="ECO:0000313" key="2">
    <source>
        <dbReference type="Proteomes" id="UP000575083"/>
    </source>
</evidence>
<name>A0A7X0PK83_9BURK</name>
<dbReference type="AlphaFoldDB" id="A0A7X0PK83"/>
<organism evidence="1 2">
    <name type="scientific">Acidovorax soli</name>
    <dbReference type="NCBI Taxonomy" id="592050"/>
    <lineage>
        <taxon>Bacteria</taxon>
        <taxon>Pseudomonadati</taxon>
        <taxon>Pseudomonadota</taxon>
        <taxon>Betaproteobacteria</taxon>
        <taxon>Burkholderiales</taxon>
        <taxon>Comamonadaceae</taxon>
        <taxon>Acidovorax</taxon>
    </lineage>
</organism>
<sequence>MFASHPLPPAAAAGHARPFDIAAAWQALHGHAGPGQPIALLHMGTAHTLVALLGEGGAPGPLVSLTVGRHKTARDFFRRDVPTPLELENAIASVEDEVYLAHRQYAQQPGAARAAWWSTDAHLLALAELAGVPSAPAMQLSLEAMERLFQRLAAVSEGRPAASEGLPESVEFATTLLLLRELMHHMPFGVLHLAAAA</sequence>
<accession>A0A7X0PK83</accession>
<proteinExistence type="predicted"/>
<protein>
    <submittedName>
        <fullName evidence="1">Exopolyphosphatase/pppGpp-phosphohydrolase</fullName>
    </submittedName>
</protein>